<sequence>MLLAKWIILAETRAQAAMDRRQRRNPSASSSAFSSPASSSSRFRSEKFSSNPPKTSNSLEDAHQLKSKCGKPQRPEQEEEEKQDPNNLLSLVGTCPFMCPGKGISFVFAHIYGQIDLSPSHTNKIRTFLVLLPFMPPVPHADVTTLVLFCTNGRKILMGWIGHLNSTFGSDWGAHDCMNIDVFSPHRAQLLFELGSMKGGWMWAEEGRFDLCAAGLRYQFVPELDKAHKLVGKFHYLVTTEFWQYGHKEGRKEREKRKPQLPIASFRLAQCSLLTFSFDFDLATDTA</sequence>
<dbReference type="EMBL" id="QGNW01002504">
    <property type="protein sequence ID" value="RVW19026.1"/>
    <property type="molecule type" value="Genomic_DNA"/>
</dbReference>
<organism evidence="2 3">
    <name type="scientific">Vitis vinifera</name>
    <name type="common">Grape</name>
    <dbReference type="NCBI Taxonomy" id="29760"/>
    <lineage>
        <taxon>Eukaryota</taxon>
        <taxon>Viridiplantae</taxon>
        <taxon>Streptophyta</taxon>
        <taxon>Embryophyta</taxon>
        <taxon>Tracheophyta</taxon>
        <taxon>Spermatophyta</taxon>
        <taxon>Magnoliopsida</taxon>
        <taxon>eudicotyledons</taxon>
        <taxon>Gunneridae</taxon>
        <taxon>Pentapetalae</taxon>
        <taxon>rosids</taxon>
        <taxon>Vitales</taxon>
        <taxon>Vitaceae</taxon>
        <taxon>Viteae</taxon>
        <taxon>Vitis</taxon>
    </lineage>
</organism>
<dbReference type="AlphaFoldDB" id="A0A438C7Y3"/>
<name>A0A438C7Y3_VITVI</name>
<protein>
    <submittedName>
        <fullName evidence="2">Uncharacterized protein</fullName>
    </submittedName>
</protein>
<evidence type="ECO:0000256" key="1">
    <source>
        <dbReference type="SAM" id="MobiDB-lite"/>
    </source>
</evidence>
<evidence type="ECO:0000313" key="3">
    <source>
        <dbReference type="Proteomes" id="UP000288805"/>
    </source>
</evidence>
<accession>A0A438C7Y3</accession>
<dbReference type="Proteomes" id="UP000288805">
    <property type="component" value="Unassembled WGS sequence"/>
</dbReference>
<reference evidence="2 3" key="1">
    <citation type="journal article" date="2018" name="PLoS Genet.">
        <title>Population sequencing reveals clonal diversity and ancestral inbreeding in the grapevine cultivar Chardonnay.</title>
        <authorList>
            <person name="Roach M.J."/>
            <person name="Johnson D.L."/>
            <person name="Bohlmann J."/>
            <person name="van Vuuren H.J."/>
            <person name="Jones S.J."/>
            <person name="Pretorius I.S."/>
            <person name="Schmidt S.A."/>
            <person name="Borneman A.R."/>
        </authorList>
    </citation>
    <scope>NUCLEOTIDE SEQUENCE [LARGE SCALE GENOMIC DNA]</scope>
    <source>
        <strain evidence="3">cv. Chardonnay</strain>
        <tissue evidence="2">Leaf</tissue>
    </source>
</reference>
<evidence type="ECO:0000313" key="2">
    <source>
        <dbReference type="EMBL" id="RVW19026.1"/>
    </source>
</evidence>
<gene>
    <name evidence="2" type="ORF">CK203_095054</name>
</gene>
<feature type="compositionally biased region" description="Low complexity" evidence="1">
    <location>
        <begin position="26"/>
        <end position="42"/>
    </location>
</feature>
<proteinExistence type="predicted"/>
<feature type="region of interest" description="Disordered" evidence="1">
    <location>
        <begin position="15"/>
        <end position="85"/>
    </location>
</feature>
<comment type="caution">
    <text evidence="2">The sequence shown here is derived from an EMBL/GenBank/DDBJ whole genome shotgun (WGS) entry which is preliminary data.</text>
</comment>